<dbReference type="EMBL" id="DSKP01000122">
    <property type="protein sequence ID" value="HEB48835.1"/>
    <property type="molecule type" value="Genomic_DNA"/>
</dbReference>
<sequence>MSKLHPVSSRDWTPVHYTAERWALLRSLRERAASVLEALLCTKVKAVVIGSVARGDVTPTSDIDVHLDSYAPTHQVVSCLQEHGYGVAWYEVIQAAPNSAVRIVVYIDESLTVSIPASKLSKTEEEFPLFAGCLNLDELRAGKRVPGVNKRLLLIVPTVFGHVESSILGREVEVAKMLGISVETVKERVAVRLKRVKEGRSGFYLHKLVPPNDSPERVLFALARANSLLARKLEGVLL</sequence>
<dbReference type="EMBL" id="DRZM01000089">
    <property type="protein sequence ID" value="HHP04664.1"/>
    <property type="molecule type" value="Genomic_DNA"/>
</dbReference>
<dbReference type="Pfam" id="PF01909">
    <property type="entry name" value="NTP_transf_2"/>
    <property type="match status" value="1"/>
</dbReference>
<dbReference type="PIRSF" id="PIRSF005928">
    <property type="entry name" value="Nucleotidltrnsf"/>
    <property type="match status" value="1"/>
</dbReference>
<comment type="caution">
    <text evidence="2">The sequence shown here is derived from an EMBL/GenBank/DDBJ whole genome shotgun (WGS) entry which is preliminary data.</text>
</comment>
<dbReference type="SUPFAM" id="SSF81301">
    <property type="entry name" value="Nucleotidyltransferase"/>
    <property type="match status" value="1"/>
</dbReference>
<accession>A0A7C1T1U1</accession>
<protein>
    <submittedName>
        <fullName evidence="2">DNA polymerase subunit beta</fullName>
    </submittedName>
</protein>
<dbReference type="AlphaFoldDB" id="A0A7C1T1U1"/>
<feature type="domain" description="Polymerase nucleotidyl transferase" evidence="1">
    <location>
        <begin position="41"/>
        <end position="73"/>
    </location>
</feature>
<dbReference type="InterPro" id="IPR043519">
    <property type="entry name" value="NT_sf"/>
</dbReference>
<evidence type="ECO:0000313" key="3">
    <source>
        <dbReference type="EMBL" id="HHP04664.1"/>
    </source>
</evidence>
<name>A0A7C1T1U1_THEPE</name>
<dbReference type="CDD" id="cd05403">
    <property type="entry name" value="NT_KNTase_like"/>
    <property type="match status" value="1"/>
</dbReference>
<dbReference type="InterPro" id="IPR009185">
    <property type="entry name" value="Nucleotidl_trans"/>
</dbReference>
<dbReference type="InterPro" id="IPR002934">
    <property type="entry name" value="Polymerase_NTP_transf_dom"/>
</dbReference>
<gene>
    <name evidence="3" type="ORF">ENM88_02805</name>
    <name evidence="2" type="ORF">ENP77_03470</name>
</gene>
<organism evidence="2">
    <name type="scientific">Thermofilum pendens</name>
    <dbReference type="NCBI Taxonomy" id="2269"/>
    <lineage>
        <taxon>Archaea</taxon>
        <taxon>Thermoproteota</taxon>
        <taxon>Thermoprotei</taxon>
        <taxon>Thermofilales</taxon>
        <taxon>Thermofilaceae</taxon>
        <taxon>Thermofilum</taxon>
    </lineage>
</organism>
<proteinExistence type="predicted"/>
<reference evidence="2" key="1">
    <citation type="journal article" date="2020" name="mSystems">
        <title>Genome- and Community-Level Interaction Insights into Carbon Utilization and Element Cycling Functions of Hydrothermarchaeota in Hydrothermal Sediment.</title>
        <authorList>
            <person name="Zhou Z."/>
            <person name="Liu Y."/>
            <person name="Xu W."/>
            <person name="Pan J."/>
            <person name="Luo Z.H."/>
            <person name="Li M."/>
        </authorList>
    </citation>
    <scope>NUCLEOTIDE SEQUENCE [LARGE SCALE GENOMIC DNA]</scope>
    <source>
        <strain evidence="3">SpSt-1125</strain>
        <strain evidence="2">SpSt-25</strain>
    </source>
</reference>
<evidence type="ECO:0000313" key="2">
    <source>
        <dbReference type="EMBL" id="HEB48835.1"/>
    </source>
</evidence>
<evidence type="ECO:0000259" key="1">
    <source>
        <dbReference type="Pfam" id="PF01909"/>
    </source>
</evidence>
<dbReference type="GO" id="GO:0016779">
    <property type="term" value="F:nucleotidyltransferase activity"/>
    <property type="evidence" value="ECO:0007669"/>
    <property type="project" value="InterPro"/>
</dbReference>
<dbReference type="Gene3D" id="3.30.460.10">
    <property type="entry name" value="Beta Polymerase, domain 2"/>
    <property type="match status" value="1"/>
</dbReference>